<dbReference type="GO" id="GO:0023035">
    <property type="term" value="P:CD40 signaling pathway"/>
    <property type="evidence" value="ECO:0007669"/>
    <property type="project" value="UniProtKB-ARBA"/>
</dbReference>
<reference evidence="19" key="2">
    <citation type="submission" date="2025-09" db="UniProtKB">
        <authorList>
            <consortium name="Ensembl"/>
        </authorList>
    </citation>
    <scope>IDENTIFICATION</scope>
</reference>
<dbReference type="AlphaFoldDB" id="A0A8C8S357"/>
<dbReference type="GO" id="GO:0035631">
    <property type="term" value="C:CD40 receptor complex"/>
    <property type="evidence" value="ECO:0007669"/>
    <property type="project" value="TreeGrafter"/>
</dbReference>
<evidence type="ECO:0000256" key="9">
    <source>
        <dbReference type="ARBA" id="ARBA00023157"/>
    </source>
</evidence>
<dbReference type="GO" id="GO:0051240">
    <property type="term" value="P:positive regulation of multicellular organismal process"/>
    <property type="evidence" value="ECO:0007669"/>
    <property type="project" value="UniProtKB-ARBA"/>
</dbReference>
<reference evidence="19" key="1">
    <citation type="submission" date="2025-08" db="UniProtKB">
        <authorList>
            <consortium name="Ensembl"/>
        </authorList>
    </citation>
    <scope>IDENTIFICATION</scope>
</reference>
<dbReference type="FunFam" id="2.10.50.10:FF:000041">
    <property type="entry name" value="Tumor necrosis factor receptor superfamily member 5"/>
    <property type="match status" value="1"/>
</dbReference>
<keyword evidence="20" id="KW-1185">Reference proteome</keyword>
<evidence type="ECO:0000256" key="1">
    <source>
        <dbReference type="ARBA" id="ARBA00004479"/>
    </source>
</evidence>
<keyword evidence="3 16" id="KW-0812">Transmembrane</keyword>
<keyword evidence="7 16" id="KW-1133">Transmembrane helix</keyword>
<evidence type="ECO:0000256" key="5">
    <source>
        <dbReference type="ARBA" id="ARBA00022737"/>
    </source>
</evidence>
<proteinExistence type="predicted"/>
<comment type="subcellular location">
    <subcellularLocation>
        <location evidence="1">Membrane</location>
        <topology evidence="1">Single-pass type I membrane protein</topology>
    </subcellularLocation>
</comment>
<keyword evidence="11" id="KW-0325">Glycoprotein</keyword>
<evidence type="ECO:0000256" key="17">
    <source>
        <dbReference type="SAM" id="SignalP"/>
    </source>
</evidence>
<feature type="disulfide bond" evidence="15">
    <location>
        <begin position="125"/>
        <end position="143"/>
    </location>
</feature>
<keyword evidence="6" id="KW-0391">Immunity</keyword>
<sequence>MTPGCLLCLLGACLLSHRASSRDLVCGKQQYEHNGKCCERCAPGQKLVADCSASAHPHCEPCEAGNFQPHWTQEKHCIQHKTCDANTGLVTRVPGDDKRDAECECQDGMYCSGPNCQTCLQITACSPGKGVAQKATSSSDTVCVACAHGTFSNTSSTSEPCHPWTSCEALGLVKTTTGTNILDVVCEPSRSRFSVLLLVPITALIAACFLVVLLYRLYPRGVLWCAQKQDTVLPEAVDMPMDQLQGSAKVDYEEHDERQDFPVQETLLCRQPVAQEDGKESRISEQERL</sequence>
<feature type="domain" description="TNFR-Cys" evidence="18">
    <location>
        <begin position="104"/>
        <end position="143"/>
    </location>
</feature>
<dbReference type="GO" id="GO:0009897">
    <property type="term" value="C:external side of plasma membrane"/>
    <property type="evidence" value="ECO:0007669"/>
    <property type="project" value="InterPro"/>
</dbReference>
<dbReference type="InterPro" id="IPR001368">
    <property type="entry name" value="TNFR/NGFR_Cys_rich_reg"/>
</dbReference>
<evidence type="ECO:0000256" key="6">
    <source>
        <dbReference type="ARBA" id="ARBA00022859"/>
    </source>
</evidence>
<accession>A0A8C8S357</accession>
<dbReference type="Ensembl" id="ENSPCET00000014698.1">
    <property type="protein sequence ID" value="ENSPCEP00000014176.1"/>
    <property type="gene ID" value="ENSPCEG00000011266.1"/>
</dbReference>
<evidence type="ECO:0000256" key="10">
    <source>
        <dbReference type="ARBA" id="ARBA00023170"/>
    </source>
</evidence>
<evidence type="ECO:0000256" key="4">
    <source>
        <dbReference type="ARBA" id="ARBA00022729"/>
    </source>
</evidence>
<dbReference type="SUPFAM" id="SSF57586">
    <property type="entry name" value="TNF receptor-like"/>
    <property type="match status" value="2"/>
</dbReference>
<dbReference type="PROSITE" id="PS50050">
    <property type="entry name" value="TNFR_NGFR_2"/>
    <property type="match status" value="1"/>
</dbReference>
<dbReference type="SMART" id="SM00208">
    <property type="entry name" value="TNFR"/>
    <property type="match status" value="4"/>
</dbReference>
<dbReference type="GO" id="GO:0042113">
    <property type="term" value="P:B cell activation"/>
    <property type="evidence" value="ECO:0007669"/>
    <property type="project" value="InterPro"/>
</dbReference>
<evidence type="ECO:0000256" key="15">
    <source>
        <dbReference type="PROSITE-ProRule" id="PRU00206"/>
    </source>
</evidence>
<evidence type="ECO:0000256" key="8">
    <source>
        <dbReference type="ARBA" id="ARBA00023136"/>
    </source>
</evidence>
<feature type="repeat" description="TNFR-Cys" evidence="15">
    <location>
        <begin position="104"/>
        <end position="143"/>
    </location>
</feature>
<evidence type="ECO:0000256" key="13">
    <source>
        <dbReference type="ARBA" id="ARBA00032719"/>
    </source>
</evidence>
<dbReference type="PANTHER" id="PTHR46875:SF1">
    <property type="entry name" value="TUMOR NECROSIS FACTOR RECEPTOR SUPERFAMILY MEMBER 5"/>
    <property type="match status" value="1"/>
</dbReference>
<keyword evidence="10" id="KW-0675">Receptor</keyword>
<evidence type="ECO:0000313" key="19">
    <source>
        <dbReference type="Ensembl" id="ENSPCEP00000014176.1"/>
    </source>
</evidence>
<dbReference type="GO" id="GO:0038023">
    <property type="term" value="F:signaling receptor activity"/>
    <property type="evidence" value="ECO:0007669"/>
    <property type="project" value="InterPro"/>
</dbReference>
<evidence type="ECO:0000256" key="12">
    <source>
        <dbReference type="ARBA" id="ARBA00031089"/>
    </source>
</evidence>
<dbReference type="GO" id="GO:0002768">
    <property type="term" value="P:immune response-regulating cell surface receptor signaling pathway"/>
    <property type="evidence" value="ECO:0007669"/>
    <property type="project" value="TreeGrafter"/>
</dbReference>
<dbReference type="GO" id="GO:0010557">
    <property type="term" value="P:positive regulation of macromolecule biosynthetic process"/>
    <property type="evidence" value="ECO:0007669"/>
    <property type="project" value="UniProtKB-ARBA"/>
</dbReference>
<dbReference type="Gene3D" id="2.10.50.10">
    <property type="entry name" value="Tumor Necrosis Factor Receptor, subunit A, domain 2"/>
    <property type="match status" value="2"/>
</dbReference>
<feature type="chain" id="PRO_5034617789" description="Tumor necrosis factor receptor superfamily member 5" evidence="17">
    <location>
        <begin position="22"/>
        <end position="289"/>
    </location>
</feature>
<keyword evidence="8 16" id="KW-0472">Membrane</keyword>
<evidence type="ECO:0000256" key="7">
    <source>
        <dbReference type="ARBA" id="ARBA00022989"/>
    </source>
</evidence>
<keyword evidence="5" id="KW-0677">Repeat</keyword>
<dbReference type="GO" id="GO:0051094">
    <property type="term" value="P:positive regulation of developmental process"/>
    <property type="evidence" value="ECO:0007669"/>
    <property type="project" value="UniProtKB-ARBA"/>
</dbReference>
<comment type="function">
    <text evidence="14">Receptor for TNFSF5/CD40LG. Transduces TRAF6- and MAP3K8-mediated signals that activate ERK in macrophages and B cells, leading to induction of immunoglobulin secretion.</text>
</comment>
<dbReference type="GO" id="GO:0006952">
    <property type="term" value="P:defense response"/>
    <property type="evidence" value="ECO:0007669"/>
    <property type="project" value="UniProtKB-ARBA"/>
</dbReference>
<keyword evidence="9 15" id="KW-1015">Disulfide bond</keyword>
<name>A0A8C8S357_9SAUR</name>
<evidence type="ECO:0000256" key="14">
    <source>
        <dbReference type="ARBA" id="ARBA00045871"/>
    </source>
</evidence>
<dbReference type="Pfam" id="PF00020">
    <property type="entry name" value="TNFR_c6"/>
    <property type="match status" value="2"/>
</dbReference>
<dbReference type="GO" id="GO:0006874">
    <property type="term" value="P:intracellular calcium ion homeostasis"/>
    <property type="evidence" value="ECO:0007669"/>
    <property type="project" value="UniProtKB-ARBA"/>
</dbReference>
<protein>
    <recommendedName>
        <fullName evidence="2">Tumor necrosis factor receptor superfamily member 5</fullName>
    </recommendedName>
    <alternativeName>
        <fullName evidence="12">B-cell surface antigen CD40</fullName>
    </alternativeName>
    <alternativeName>
        <fullName evidence="13">CD40L receptor</fullName>
    </alternativeName>
</protein>
<evidence type="ECO:0000259" key="18">
    <source>
        <dbReference type="PROSITE" id="PS50050"/>
    </source>
</evidence>
<dbReference type="Proteomes" id="UP000694393">
    <property type="component" value="Unplaced"/>
</dbReference>
<evidence type="ECO:0000256" key="16">
    <source>
        <dbReference type="SAM" id="Phobius"/>
    </source>
</evidence>
<comment type="caution">
    <text evidence="15">Lacks conserved residue(s) required for the propagation of feature annotation.</text>
</comment>
<dbReference type="GO" id="GO:0045935">
    <property type="term" value="P:positive regulation of nucleobase-containing compound metabolic process"/>
    <property type="evidence" value="ECO:0007669"/>
    <property type="project" value="UniProtKB-ARBA"/>
</dbReference>
<dbReference type="GO" id="GO:0010468">
    <property type="term" value="P:regulation of gene expression"/>
    <property type="evidence" value="ECO:0007669"/>
    <property type="project" value="UniProtKB-ARBA"/>
</dbReference>
<feature type="signal peptide" evidence="17">
    <location>
        <begin position="1"/>
        <end position="21"/>
    </location>
</feature>
<evidence type="ECO:0000256" key="2">
    <source>
        <dbReference type="ARBA" id="ARBA00015766"/>
    </source>
</evidence>
<feature type="transmembrane region" description="Helical" evidence="16">
    <location>
        <begin position="195"/>
        <end position="218"/>
    </location>
</feature>
<evidence type="ECO:0000256" key="11">
    <source>
        <dbReference type="ARBA" id="ARBA00023180"/>
    </source>
</evidence>
<dbReference type="PRINTS" id="PR01922">
    <property type="entry name" value="TNFACTORR5"/>
</dbReference>
<dbReference type="PANTHER" id="PTHR46875">
    <property type="entry name" value="TUMOR NECROSIS FACTOR RECEPTOR SUPERFAMILY MEMBER 5"/>
    <property type="match status" value="1"/>
</dbReference>
<dbReference type="InterPro" id="IPR020435">
    <property type="entry name" value="TNFR_5"/>
</dbReference>
<evidence type="ECO:0000313" key="20">
    <source>
        <dbReference type="Proteomes" id="UP000694393"/>
    </source>
</evidence>
<evidence type="ECO:0000256" key="3">
    <source>
        <dbReference type="ARBA" id="ARBA00022692"/>
    </source>
</evidence>
<organism evidence="19 20">
    <name type="scientific">Pelusios castaneus</name>
    <name type="common">West African mud turtle</name>
    <dbReference type="NCBI Taxonomy" id="367368"/>
    <lineage>
        <taxon>Eukaryota</taxon>
        <taxon>Metazoa</taxon>
        <taxon>Chordata</taxon>
        <taxon>Craniata</taxon>
        <taxon>Vertebrata</taxon>
        <taxon>Euteleostomi</taxon>
        <taxon>Archelosauria</taxon>
        <taxon>Testudinata</taxon>
        <taxon>Testudines</taxon>
        <taxon>Pleurodira</taxon>
        <taxon>Pelomedusidae</taxon>
        <taxon>Pelusios</taxon>
    </lineage>
</organism>
<dbReference type="InterPro" id="IPR052135">
    <property type="entry name" value="TNFRSF5"/>
</dbReference>
<keyword evidence="4 17" id="KW-0732">Signal</keyword>